<dbReference type="FunFam" id="3.40.1390.30:FF:000001">
    <property type="entry name" value="GTP cyclohydrolase 1 type 2"/>
    <property type="match status" value="1"/>
</dbReference>
<evidence type="ECO:0000256" key="1">
    <source>
        <dbReference type="ARBA" id="ARBA00006964"/>
    </source>
</evidence>
<protein>
    <recommendedName>
        <fullName evidence="3 5">GTP cyclohydrolase 1 type 2 homolog</fullName>
    </recommendedName>
</protein>
<comment type="similarity">
    <text evidence="1 5">Belongs to the GTP cyclohydrolase I type 2/NIF3 family.</text>
</comment>
<dbReference type="SUPFAM" id="SSF102705">
    <property type="entry name" value="NIF3 (NGG1p interacting factor 3)-like"/>
    <property type="match status" value="1"/>
</dbReference>
<sequence>MSTIQNVIEHLEYLAPPSYQESYDNSGLLVGNAGEQLTGVLITLDCTESVVQEAVTLGCNLIVAHHPILFKGLKRLNGNTYVERTILLAIQHQVAIYAIHTNLDHVLHGVNARISEKLGLKNCKILAPKGDLLSKLTFYVPEKNAPEVVHALHETGAGHVGNYSHCSFQSAGTGTFRPENGANPQVGVIGEIESVAEKKIELLIPSHLEKKVLNTLRAVHPYEEVAYYLQALENLHQEVGAGAVGELPEPMPIQDFLNYLKERMSVSVIKYTSTAKKMVQKVAVCGGAGSFLLPHAHRVQADAFVTSDFKYHEFFDAENRLMICDIGHYESEVCTKDLLFDYLSKKSDNFALYLSQVNTNPVSYFV</sequence>
<keyword evidence="8" id="KW-1185">Reference proteome</keyword>
<feature type="binding site" evidence="6">
    <location>
        <position position="65"/>
    </location>
    <ligand>
        <name>a divalent metal cation</name>
        <dbReference type="ChEBI" id="CHEBI:60240"/>
        <label>1</label>
    </ligand>
</feature>
<dbReference type="EMBL" id="SMJU01000007">
    <property type="protein sequence ID" value="TDB64652.1"/>
    <property type="molecule type" value="Genomic_DNA"/>
</dbReference>
<evidence type="ECO:0000256" key="2">
    <source>
        <dbReference type="ARBA" id="ARBA00011643"/>
    </source>
</evidence>
<evidence type="ECO:0000313" key="8">
    <source>
        <dbReference type="Proteomes" id="UP000295706"/>
    </source>
</evidence>
<evidence type="ECO:0000313" key="7">
    <source>
        <dbReference type="EMBL" id="TDB64652.1"/>
    </source>
</evidence>
<dbReference type="GO" id="GO:0005737">
    <property type="term" value="C:cytoplasm"/>
    <property type="evidence" value="ECO:0007669"/>
    <property type="project" value="TreeGrafter"/>
</dbReference>
<dbReference type="RefSeq" id="WP_132118410.1">
    <property type="nucleotide sequence ID" value="NZ_SMJU01000007.1"/>
</dbReference>
<dbReference type="InterPro" id="IPR015867">
    <property type="entry name" value="N-reg_PII/ATP_PRibTrfase_C"/>
</dbReference>
<organism evidence="7 8">
    <name type="scientific">Arundinibacter roseus</name>
    <dbReference type="NCBI Taxonomy" id="2070510"/>
    <lineage>
        <taxon>Bacteria</taxon>
        <taxon>Pseudomonadati</taxon>
        <taxon>Bacteroidota</taxon>
        <taxon>Cytophagia</taxon>
        <taxon>Cytophagales</taxon>
        <taxon>Spirosomataceae</taxon>
        <taxon>Arundinibacter</taxon>
    </lineage>
</organism>
<gene>
    <name evidence="7" type="ORF">EZE20_13370</name>
</gene>
<feature type="binding site" evidence="6">
    <location>
        <position position="66"/>
    </location>
    <ligand>
        <name>a divalent metal cation</name>
        <dbReference type="ChEBI" id="CHEBI:60240"/>
        <label>1</label>
    </ligand>
</feature>
<comment type="caution">
    <text evidence="7">The sequence shown here is derived from an EMBL/GenBank/DDBJ whole genome shotgun (WGS) entry which is preliminary data.</text>
</comment>
<evidence type="ECO:0000256" key="4">
    <source>
        <dbReference type="ARBA" id="ARBA00022723"/>
    </source>
</evidence>
<dbReference type="PANTHER" id="PTHR13799:SF14">
    <property type="entry name" value="GTP CYCLOHYDROLASE 1 TYPE 2 HOMOLOG"/>
    <property type="match status" value="1"/>
</dbReference>
<name>A0A4R4KCS7_9BACT</name>
<proteinExistence type="inferred from homology"/>
<dbReference type="PANTHER" id="PTHR13799">
    <property type="entry name" value="NGG1 INTERACTING FACTOR 3"/>
    <property type="match status" value="1"/>
</dbReference>
<dbReference type="OrthoDB" id="9792792at2"/>
<dbReference type="Pfam" id="PF01784">
    <property type="entry name" value="DUF34_NIF3"/>
    <property type="match status" value="1"/>
</dbReference>
<reference evidence="7 8" key="1">
    <citation type="submission" date="2019-02" db="EMBL/GenBank/DDBJ databases">
        <title>Arundinibacter roseus gen. nov., sp. nov., a new member of the family Cytophagaceae.</title>
        <authorList>
            <person name="Szuroczki S."/>
            <person name="Khayer B."/>
            <person name="Sproer C."/>
            <person name="Toumi M."/>
            <person name="Szabo A."/>
            <person name="Felfoldi T."/>
            <person name="Schumann P."/>
            <person name="Toth E."/>
        </authorList>
    </citation>
    <scope>NUCLEOTIDE SEQUENCE [LARGE SCALE GENOMIC DNA]</scope>
    <source>
        <strain evidence="7 8">DMA-k-7a</strain>
    </source>
</reference>
<dbReference type="Gene3D" id="3.40.1390.30">
    <property type="entry name" value="NIF3 (NGG1p interacting factor 3)-like"/>
    <property type="match status" value="1"/>
</dbReference>
<dbReference type="NCBIfam" id="TIGR00486">
    <property type="entry name" value="YbgI_SA1388"/>
    <property type="match status" value="1"/>
</dbReference>
<accession>A0A4R4KCS7</accession>
<dbReference type="Gene3D" id="3.30.70.120">
    <property type="match status" value="1"/>
</dbReference>
<dbReference type="CDD" id="cd04868">
    <property type="entry name" value="ACT_AK-like"/>
    <property type="match status" value="1"/>
</dbReference>
<dbReference type="AlphaFoldDB" id="A0A4R4KCS7"/>
<dbReference type="Proteomes" id="UP000295706">
    <property type="component" value="Unassembled WGS sequence"/>
</dbReference>
<comment type="subunit">
    <text evidence="2">Homohexamer.</text>
</comment>
<evidence type="ECO:0000256" key="6">
    <source>
        <dbReference type="PIRSR" id="PIRSR602678-1"/>
    </source>
</evidence>
<feature type="binding site" evidence="6">
    <location>
        <position position="104"/>
    </location>
    <ligand>
        <name>a divalent metal cation</name>
        <dbReference type="ChEBI" id="CHEBI:60240"/>
        <label>1</label>
    </ligand>
</feature>
<feature type="binding site" evidence="6">
    <location>
        <position position="328"/>
    </location>
    <ligand>
        <name>a divalent metal cation</name>
        <dbReference type="ChEBI" id="CHEBI:60240"/>
        <label>1</label>
    </ligand>
</feature>
<feature type="binding site" evidence="6">
    <location>
        <position position="332"/>
    </location>
    <ligand>
        <name>a divalent metal cation</name>
        <dbReference type="ChEBI" id="CHEBI:60240"/>
        <label>1</label>
    </ligand>
</feature>
<keyword evidence="4 5" id="KW-0479">Metal-binding</keyword>
<dbReference type="InterPro" id="IPR017221">
    <property type="entry name" value="DUF34/NIF3_bac"/>
</dbReference>
<evidence type="ECO:0000256" key="3">
    <source>
        <dbReference type="ARBA" id="ARBA00022112"/>
    </source>
</evidence>
<dbReference type="InterPro" id="IPR036069">
    <property type="entry name" value="DUF34/NIF3_sf"/>
</dbReference>
<evidence type="ECO:0000256" key="5">
    <source>
        <dbReference type="PIRNR" id="PIRNR037489"/>
    </source>
</evidence>
<dbReference type="FunFam" id="3.30.70.120:FF:000006">
    <property type="entry name" value="GTP cyclohydrolase 1 type 2 homolog"/>
    <property type="match status" value="1"/>
</dbReference>
<dbReference type="GO" id="GO:0046872">
    <property type="term" value="F:metal ion binding"/>
    <property type="evidence" value="ECO:0007669"/>
    <property type="project" value="UniProtKB-UniRule"/>
</dbReference>
<dbReference type="PIRSF" id="PIRSF037489">
    <property type="entry name" value="UCP037489_NIF3_YqfO"/>
    <property type="match status" value="1"/>
</dbReference>
<dbReference type="InterPro" id="IPR002678">
    <property type="entry name" value="DUF34/NIF3"/>
</dbReference>